<evidence type="ECO:0000256" key="1">
    <source>
        <dbReference type="SAM" id="Coils"/>
    </source>
</evidence>
<dbReference type="PANTHER" id="PTHR33883">
    <property type="entry name" value="WPP DOMAIN-ASSOCIATED PROTEIN"/>
    <property type="match status" value="1"/>
</dbReference>
<protein>
    <recommendedName>
        <fullName evidence="4">WPP domain-associated protein</fullName>
    </recommendedName>
</protein>
<proteinExistence type="predicted"/>
<name>A0A8J5I310_ZINOF</name>
<dbReference type="Proteomes" id="UP000734854">
    <property type="component" value="Unassembled WGS sequence"/>
</dbReference>
<keyword evidence="1" id="KW-0175">Coiled coil</keyword>
<comment type="caution">
    <text evidence="2">The sequence shown here is derived from an EMBL/GenBank/DDBJ whole genome shotgun (WGS) entry which is preliminary data.</text>
</comment>
<reference evidence="2 3" key="1">
    <citation type="submission" date="2020-08" db="EMBL/GenBank/DDBJ databases">
        <title>Plant Genome Project.</title>
        <authorList>
            <person name="Zhang R.-G."/>
        </authorList>
    </citation>
    <scope>NUCLEOTIDE SEQUENCE [LARGE SCALE GENOMIC DNA]</scope>
    <source>
        <tissue evidence="2">Rhizome</tissue>
    </source>
</reference>
<evidence type="ECO:0000313" key="2">
    <source>
        <dbReference type="EMBL" id="KAG6526792.1"/>
    </source>
</evidence>
<organism evidence="2 3">
    <name type="scientific">Zingiber officinale</name>
    <name type="common">Ginger</name>
    <name type="synonym">Amomum zingiber</name>
    <dbReference type="NCBI Taxonomy" id="94328"/>
    <lineage>
        <taxon>Eukaryota</taxon>
        <taxon>Viridiplantae</taxon>
        <taxon>Streptophyta</taxon>
        <taxon>Embryophyta</taxon>
        <taxon>Tracheophyta</taxon>
        <taxon>Spermatophyta</taxon>
        <taxon>Magnoliopsida</taxon>
        <taxon>Liliopsida</taxon>
        <taxon>Zingiberales</taxon>
        <taxon>Zingiberaceae</taxon>
        <taxon>Zingiber</taxon>
    </lineage>
</organism>
<evidence type="ECO:0008006" key="4">
    <source>
        <dbReference type="Google" id="ProtNLM"/>
    </source>
</evidence>
<dbReference type="AlphaFoldDB" id="A0A8J5I310"/>
<dbReference type="EMBL" id="JACMSC010000004">
    <property type="protein sequence ID" value="KAG6526792.1"/>
    <property type="molecule type" value="Genomic_DNA"/>
</dbReference>
<accession>A0A8J5I310</accession>
<dbReference type="InterPro" id="IPR037490">
    <property type="entry name" value="WAP"/>
</dbReference>
<sequence length="776" mass="90296">MMEEDIDERRLGSCTGCSSASGECNDNSRIIRLKVMVDDHIQWLKEDLQQLKSMDRMSRRPISSHNMSNDKTIEKLLEVDQRVDALRDVFAVGFEQINAMICLKKDVVGELELKHELDGEVSIIVFQDYIRGLRDEYETKLYGQTVFINNLHEDAQKKVSELNALRDELHVILEEANSPENFEDWSVTKKKEHFPVKVLGNHNFPLQIEENAEMTRGKSGDSGDHTLDIAHLPQVKKMTKEELLAYCKNEMTMMRRRHDLELLEKTEELFRFKREILKEKGSLPIRKDKELEHIKKKVEQFTLKLDGLLKEETLPQLCNPEDDLQGFKEREFYLLSENNRLERLLMKKTNELNCLSSQISHVANQMSFHSSLEANYSKQLMKLESQIDDEKIESYLNSNLYNTVLRGLIDEHRYILQDFEVEIEAQLDICTCVFSGVIFDTVSNMNPPMLKSHEEKKSLEALVLEKENVLKLKLEENDKLKKAISSISSSMSENEKLKTSFEALLLEKENALRLEIEESHKLKQAMMSLSSLFKEKEKLALEAQTVLIQHKEQLDAVYQELSMLREINSKQEAQLSGYKLESRSLKSRLNENLRQIHHYELETDKLKENLKIASNALKDVEEQKIMLLGVIEDNQRAFSSSFEKDKDQVKQLESITKFTMELFTNFTDLERLLIDGNKRNDYRLKLLNHQLNQLVQLADQQKKKCLRYKTMLEIRCTDLEKAETEVDLLGDEVEALVGLLGKIYLVLDHYSSVLQHYPGVMEILKMIQRELNGRGS</sequence>
<dbReference type="OrthoDB" id="619142at2759"/>
<feature type="coiled-coil region" evidence="1">
    <location>
        <begin position="338"/>
        <end position="393"/>
    </location>
</feature>
<keyword evidence="3" id="KW-1185">Reference proteome</keyword>
<feature type="coiled-coil region" evidence="1">
    <location>
        <begin position="589"/>
        <end position="623"/>
    </location>
</feature>
<evidence type="ECO:0000313" key="3">
    <source>
        <dbReference type="Proteomes" id="UP000734854"/>
    </source>
</evidence>
<gene>
    <name evidence="2" type="ORF">ZIOFF_016793</name>
</gene>
<dbReference type="PANTHER" id="PTHR33883:SF10">
    <property type="entry name" value="WPP DOMAIN-ASSOCIATED PROTEIN"/>
    <property type="match status" value="1"/>
</dbReference>